<dbReference type="EMBL" id="AGNK02005347">
    <property type="status" value="NOT_ANNOTATED_CDS"/>
    <property type="molecule type" value="Genomic_DNA"/>
</dbReference>
<keyword evidence="2" id="KW-1185">Reference proteome</keyword>
<dbReference type="Gramene" id="KQK86870">
    <property type="protein sequence ID" value="KQK86870"/>
    <property type="gene ID" value="SETIT_040514mg"/>
</dbReference>
<protein>
    <submittedName>
        <fullName evidence="1">Uncharacterized protein</fullName>
    </submittedName>
</protein>
<accession>K4ANL7</accession>
<evidence type="ECO:0000313" key="1">
    <source>
        <dbReference type="EnsemblPlants" id="KQK86870"/>
    </source>
</evidence>
<reference evidence="1" key="2">
    <citation type="submission" date="2018-08" db="UniProtKB">
        <authorList>
            <consortium name="EnsemblPlants"/>
        </authorList>
    </citation>
    <scope>IDENTIFICATION</scope>
    <source>
        <strain evidence="1">Yugu1</strain>
    </source>
</reference>
<proteinExistence type="predicted"/>
<reference evidence="2" key="1">
    <citation type="journal article" date="2012" name="Nat. Biotechnol.">
        <title>Reference genome sequence of the model plant Setaria.</title>
        <authorList>
            <person name="Bennetzen J.L."/>
            <person name="Schmutz J."/>
            <person name="Wang H."/>
            <person name="Percifield R."/>
            <person name="Hawkins J."/>
            <person name="Pontaroli A.C."/>
            <person name="Estep M."/>
            <person name="Feng L."/>
            <person name="Vaughn J.N."/>
            <person name="Grimwood J."/>
            <person name="Jenkins J."/>
            <person name="Barry K."/>
            <person name="Lindquist E."/>
            <person name="Hellsten U."/>
            <person name="Deshpande S."/>
            <person name="Wang X."/>
            <person name="Wu X."/>
            <person name="Mitros T."/>
            <person name="Triplett J."/>
            <person name="Yang X."/>
            <person name="Ye C.Y."/>
            <person name="Mauro-Herrera M."/>
            <person name="Wang L."/>
            <person name="Li P."/>
            <person name="Sharma M."/>
            <person name="Sharma R."/>
            <person name="Ronald P.C."/>
            <person name="Panaud O."/>
            <person name="Kellogg E.A."/>
            <person name="Brutnell T.P."/>
            <person name="Doust A.N."/>
            <person name="Tuskan G.A."/>
            <person name="Rokhsar D."/>
            <person name="Devos K.M."/>
        </authorList>
    </citation>
    <scope>NUCLEOTIDE SEQUENCE [LARGE SCALE GENOMIC DNA]</scope>
    <source>
        <strain evidence="2">cv. Yugu1</strain>
    </source>
</reference>
<organism evidence="1 2">
    <name type="scientific">Setaria italica</name>
    <name type="common">Foxtail millet</name>
    <name type="synonym">Panicum italicum</name>
    <dbReference type="NCBI Taxonomy" id="4555"/>
    <lineage>
        <taxon>Eukaryota</taxon>
        <taxon>Viridiplantae</taxon>
        <taxon>Streptophyta</taxon>
        <taxon>Embryophyta</taxon>
        <taxon>Tracheophyta</taxon>
        <taxon>Spermatophyta</taxon>
        <taxon>Magnoliopsida</taxon>
        <taxon>Liliopsida</taxon>
        <taxon>Poales</taxon>
        <taxon>Poaceae</taxon>
        <taxon>PACMAD clade</taxon>
        <taxon>Panicoideae</taxon>
        <taxon>Panicodae</taxon>
        <taxon>Paniceae</taxon>
        <taxon>Cenchrinae</taxon>
        <taxon>Setaria</taxon>
    </lineage>
</organism>
<dbReference type="HOGENOM" id="CLU_2762651_0_0_1"/>
<dbReference type="Proteomes" id="UP000004995">
    <property type="component" value="Unassembled WGS sequence"/>
</dbReference>
<dbReference type="InParanoid" id="K4ANL7"/>
<dbReference type="EnsemblPlants" id="KQK86870">
    <property type="protein sequence ID" value="KQK86870"/>
    <property type="gene ID" value="SETIT_040514mg"/>
</dbReference>
<sequence length="70" mass="8129">MHTDRTCEERSLAVLRSCLISRTTSCTVIFIWEDDFSQPALLLFLYGKMIAQWKFSSKYGYNNQGINVQC</sequence>
<name>K4ANL7_SETIT</name>
<evidence type="ECO:0000313" key="2">
    <source>
        <dbReference type="Proteomes" id="UP000004995"/>
    </source>
</evidence>
<dbReference type="AlphaFoldDB" id="K4ANL7"/>